<keyword evidence="2" id="KW-0812">Transmembrane</keyword>
<comment type="caution">
    <text evidence="3">The sequence shown here is derived from an EMBL/GenBank/DDBJ whole genome shotgun (WGS) entry which is preliminary data.</text>
</comment>
<accession>A0A9W9D964</accession>
<feature type="transmembrane region" description="Helical" evidence="2">
    <location>
        <begin position="223"/>
        <end position="241"/>
    </location>
</feature>
<evidence type="ECO:0000256" key="2">
    <source>
        <dbReference type="SAM" id="Phobius"/>
    </source>
</evidence>
<keyword evidence="2" id="KW-1133">Transmembrane helix</keyword>
<dbReference type="AlphaFoldDB" id="A0A9W9D964"/>
<feature type="region of interest" description="Disordered" evidence="1">
    <location>
        <begin position="27"/>
        <end position="79"/>
    </location>
</feature>
<keyword evidence="4" id="KW-1185">Reference proteome</keyword>
<sequence>MFGARATFFQPRSVLPKKHAVFGLHARFKSEKTHPPRQIPAASVSRSTTPDNSTVQGKPDIHTRSAKEASPLQKDPHECIQSPDASQFVRAAKTPNPYPGNNALKLLTRVQASPARDPNVNTYQENWILKENRTNDSKIFHTMNQPLVHKERVAKKRNQVPWPGIWTLSALAGIYGALAYLDVKAGVPSSDGSHLPARAELPKNWELTPEIIRAGLVAGWKELDNVTIGIIVASIAIHLLIKPRPSIWRKLIHVTGEAKWTAVTHPLVNNSWRSLSLNMAMLVWLLPSVVHYFDGDLFHTTAFLMNLIGFTLGLAYAHFNMKHHLWIPLVSEMSSAWGSDTTGTDE</sequence>
<dbReference type="OrthoDB" id="10260614at2759"/>
<evidence type="ECO:0000256" key="1">
    <source>
        <dbReference type="SAM" id="MobiDB-lite"/>
    </source>
</evidence>
<feature type="transmembrane region" description="Helical" evidence="2">
    <location>
        <begin position="275"/>
        <end position="293"/>
    </location>
</feature>
<dbReference type="Proteomes" id="UP001140510">
    <property type="component" value="Unassembled WGS sequence"/>
</dbReference>
<dbReference type="EMBL" id="JAPEVA010000027">
    <property type="protein sequence ID" value="KAJ4406355.1"/>
    <property type="molecule type" value="Genomic_DNA"/>
</dbReference>
<keyword evidence="2" id="KW-0472">Membrane</keyword>
<proteinExistence type="predicted"/>
<evidence type="ECO:0000313" key="4">
    <source>
        <dbReference type="Proteomes" id="UP001140510"/>
    </source>
</evidence>
<feature type="transmembrane region" description="Helical" evidence="2">
    <location>
        <begin position="299"/>
        <end position="319"/>
    </location>
</feature>
<protein>
    <submittedName>
        <fullName evidence="3">Uncharacterized protein</fullName>
    </submittedName>
</protein>
<reference evidence="3" key="1">
    <citation type="submission" date="2022-10" db="EMBL/GenBank/DDBJ databases">
        <title>Tapping the CABI collections for fungal endophytes: first genome assemblies for Collariella, Neodidymelliopsis, Ascochyta clinopodiicola, Didymella pomorum, Didymosphaeria variabile, Neocosmospora piperis and Neocucurbitaria cava.</title>
        <authorList>
            <person name="Hill R."/>
        </authorList>
    </citation>
    <scope>NUCLEOTIDE SEQUENCE</scope>
    <source>
        <strain evidence="3">IMI 355091</strain>
    </source>
</reference>
<organism evidence="3 4">
    <name type="scientific">Didymella pomorum</name>
    <dbReference type="NCBI Taxonomy" id="749634"/>
    <lineage>
        <taxon>Eukaryota</taxon>
        <taxon>Fungi</taxon>
        <taxon>Dikarya</taxon>
        <taxon>Ascomycota</taxon>
        <taxon>Pezizomycotina</taxon>
        <taxon>Dothideomycetes</taxon>
        <taxon>Pleosporomycetidae</taxon>
        <taxon>Pleosporales</taxon>
        <taxon>Pleosporineae</taxon>
        <taxon>Didymellaceae</taxon>
        <taxon>Didymella</taxon>
    </lineage>
</organism>
<gene>
    <name evidence="3" type="ORF">N0V91_004563</name>
</gene>
<feature type="compositionally biased region" description="Polar residues" evidence="1">
    <location>
        <begin position="44"/>
        <end position="56"/>
    </location>
</feature>
<name>A0A9W9D964_9PLEO</name>
<feature type="transmembrane region" description="Helical" evidence="2">
    <location>
        <begin position="160"/>
        <end position="181"/>
    </location>
</feature>
<evidence type="ECO:0000313" key="3">
    <source>
        <dbReference type="EMBL" id="KAJ4406355.1"/>
    </source>
</evidence>